<dbReference type="Gene3D" id="3.30.70.250">
    <property type="entry name" value="Malonyl-CoA ACP transacylase, ACP-binding"/>
    <property type="match status" value="1"/>
</dbReference>
<dbReference type="InterPro" id="IPR018201">
    <property type="entry name" value="Ketoacyl_synth_AS"/>
</dbReference>
<dbReference type="InterPro" id="IPR020807">
    <property type="entry name" value="PKS_DH"/>
</dbReference>
<dbReference type="InterPro" id="IPR020806">
    <property type="entry name" value="PKS_PP-bd"/>
</dbReference>
<dbReference type="InterPro" id="IPR016036">
    <property type="entry name" value="Malonyl_transacylase_ACP-bd"/>
</dbReference>
<dbReference type="Pfam" id="PF00109">
    <property type="entry name" value="ketoacyl-synt"/>
    <property type="match status" value="1"/>
</dbReference>
<feature type="region of interest" description="C-terminal hotdog fold" evidence="4">
    <location>
        <begin position="1134"/>
        <end position="1282"/>
    </location>
</feature>
<evidence type="ECO:0000313" key="9">
    <source>
        <dbReference type="EMBL" id="UUY02734.1"/>
    </source>
</evidence>
<dbReference type="InterPro" id="IPR036736">
    <property type="entry name" value="ACP-like_sf"/>
</dbReference>
<dbReference type="RefSeq" id="WP_353863257.1">
    <property type="nucleotide sequence ID" value="NZ_CP088295.1"/>
</dbReference>
<dbReference type="Gene3D" id="3.40.366.10">
    <property type="entry name" value="Malonyl-Coenzyme A Acyl Carrier Protein, domain 2"/>
    <property type="match status" value="1"/>
</dbReference>
<dbReference type="InterPro" id="IPR016035">
    <property type="entry name" value="Acyl_Trfase/lysoPLipase"/>
</dbReference>
<dbReference type="Pfam" id="PF02801">
    <property type="entry name" value="Ketoacyl-synt_C"/>
    <property type="match status" value="1"/>
</dbReference>
<dbReference type="InterPro" id="IPR049552">
    <property type="entry name" value="PKS_DH_N"/>
</dbReference>
<dbReference type="InterPro" id="IPR032821">
    <property type="entry name" value="PKS_assoc"/>
</dbReference>
<keyword evidence="10" id="KW-1185">Reference proteome</keyword>
<dbReference type="InterPro" id="IPR036291">
    <property type="entry name" value="NAD(P)-bd_dom_sf"/>
</dbReference>
<dbReference type="InterPro" id="IPR049551">
    <property type="entry name" value="PKS_DH_C"/>
</dbReference>
<feature type="domain" description="PKS/mFAS DH" evidence="8">
    <location>
        <begin position="999"/>
        <end position="1282"/>
    </location>
</feature>
<dbReference type="SMART" id="SM00827">
    <property type="entry name" value="PKS_AT"/>
    <property type="match status" value="1"/>
</dbReference>
<dbReference type="SUPFAM" id="SSF47336">
    <property type="entry name" value="ACP-like"/>
    <property type="match status" value="2"/>
</dbReference>
<dbReference type="PROSITE" id="PS52004">
    <property type="entry name" value="KS3_2"/>
    <property type="match status" value="1"/>
</dbReference>
<dbReference type="InterPro" id="IPR029058">
    <property type="entry name" value="AB_hydrolase_fold"/>
</dbReference>
<keyword evidence="2" id="KW-0597">Phosphoprotein</keyword>
<dbReference type="Pfam" id="PF08659">
    <property type="entry name" value="KR"/>
    <property type="match status" value="1"/>
</dbReference>
<evidence type="ECO:0000259" key="7">
    <source>
        <dbReference type="PROSITE" id="PS52004"/>
    </source>
</evidence>
<evidence type="ECO:0000256" key="5">
    <source>
        <dbReference type="SAM" id="MobiDB-lite"/>
    </source>
</evidence>
<feature type="domain" description="Carrier" evidence="6">
    <location>
        <begin position="1782"/>
        <end position="1856"/>
    </location>
</feature>
<feature type="active site" description="Proton donor; for dehydratase activity" evidence="4">
    <location>
        <position position="1195"/>
    </location>
</feature>
<feature type="region of interest" description="Disordered" evidence="5">
    <location>
        <begin position="2244"/>
        <end position="2270"/>
    </location>
</feature>
<dbReference type="InterPro" id="IPR014030">
    <property type="entry name" value="Ketoacyl_synth_N"/>
</dbReference>
<dbReference type="PANTHER" id="PTHR43775">
    <property type="entry name" value="FATTY ACID SYNTHASE"/>
    <property type="match status" value="1"/>
</dbReference>
<dbReference type="SUPFAM" id="SSF52151">
    <property type="entry name" value="FabD/lysophospholipase-like"/>
    <property type="match status" value="1"/>
</dbReference>
<feature type="domain" description="Ketosynthase family 3 (KS3)" evidence="7">
    <location>
        <begin position="109"/>
        <end position="534"/>
    </location>
</feature>
<dbReference type="PROSITE" id="PS50075">
    <property type="entry name" value="CARRIER"/>
    <property type="match status" value="2"/>
</dbReference>
<dbReference type="InterPro" id="IPR016039">
    <property type="entry name" value="Thiolase-like"/>
</dbReference>
<dbReference type="Gene3D" id="3.40.50.1820">
    <property type="entry name" value="alpha/beta hydrolase"/>
    <property type="match status" value="1"/>
</dbReference>
<name>A0ABY5PDH7_9ACTN</name>
<dbReference type="Proteomes" id="UP001058860">
    <property type="component" value="Chromosome"/>
</dbReference>
<protein>
    <submittedName>
        <fullName evidence="9">SDR family NAD(P)-dependent oxidoreductase</fullName>
    </submittedName>
</protein>
<reference evidence="10" key="1">
    <citation type="submission" date="2021-11" db="EMBL/GenBank/DDBJ databases">
        <title>Cultivation dependent microbiological survey of springs from the worlds oldest radium mine currently devoted to the extraction of radon-saturated water.</title>
        <authorList>
            <person name="Kapinusova G."/>
            <person name="Smrhova T."/>
            <person name="Strejcek M."/>
            <person name="Suman J."/>
            <person name="Jani K."/>
            <person name="Pajer P."/>
            <person name="Uhlik O."/>
        </authorList>
    </citation>
    <scope>NUCLEOTIDE SEQUENCE [LARGE SCALE GENOMIC DNA]</scope>
    <source>
        <strain evidence="10">J379</strain>
    </source>
</reference>
<evidence type="ECO:0000256" key="2">
    <source>
        <dbReference type="ARBA" id="ARBA00022553"/>
    </source>
</evidence>
<dbReference type="InterPro" id="IPR014031">
    <property type="entry name" value="Ketoacyl_synth_C"/>
</dbReference>
<evidence type="ECO:0000256" key="1">
    <source>
        <dbReference type="ARBA" id="ARBA00022450"/>
    </source>
</evidence>
<dbReference type="Gene3D" id="3.40.47.10">
    <property type="match status" value="1"/>
</dbReference>
<dbReference type="Pfam" id="PF16197">
    <property type="entry name" value="KAsynt_C_assoc"/>
    <property type="match status" value="1"/>
</dbReference>
<dbReference type="Gene3D" id="3.10.129.110">
    <property type="entry name" value="Polyketide synthase dehydratase"/>
    <property type="match status" value="1"/>
</dbReference>
<feature type="active site" description="Proton acceptor; for dehydratase activity" evidence="4">
    <location>
        <position position="1031"/>
    </location>
</feature>
<dbReference type="PROSITE" id="PS52019">
    <property type="entry name" value="PKS_MFAS_DH"/>
    <property type="match status" value="1"/>
</dbReference>
<dbReference type="Pfam" id="PF21089">
    <property type="entry name" value="PKS_DH_N"/>
    <property type="match status" value="1"/>
</dbReference>
<keyword evidence="3" id="KW-0808">Transferase</keyword>
<dbReference type="InterPro" id="IPR020841">
    <property type="entry name" value="PKS_Beta-ketoAc_synthase_dom"/>
</dbReference>
<accession>A0ABY5PDH7</accession>
<sequence>MSPTPDPRELELIAWLRDAIADVLDLDADAIDPDRPLTELGLSSRDAVGLVGDLEDHLDRDLDATLVWKTPTITLIARRLVHGDEAVAEAAAAPAAPAVAGAAETDDDGDRVAIVGLGCRLPGGVDGPDDLWKLLLDARDAVGEVPEGRWEQFTPADAAAQAIVDATQRRGGFLDDVAGFDAEFFGITPREAELMDPQQRLLLEVAHEALLHAGIAPSSLKGTATGVFVGMCANEYSHLTTADLARIDAWTSTGSALSIAANRLSYLLDLRGPSMTTDTACSSSLVAVHQAARAIGDGDIDQAVVGGVNMLLAPAITVNFELGGALAPDGRCKPFSADADGIVRAEGCGVVVLKRLRDARRDGDRVLAVIRGTGVNSDGRSNGMMAPDPLAQEALLRDVYTRAGIDPASVDYVEAHGTGTLLGDPIEAGALATVLGAGRDADRPLLIGSVKSNLGHLEGAAGVAGLIKLVLSLQHDRLPASINYSGPNPHIRFEESRLRVVDEPRPWPRYAGVARAGVSAFGFGGTNAHVVIEQPSEDPVPLPAAADGNAPVTLALSARSDARVRAYAAQLAAWLRDEGRDVPLRDIAHTLARRREVAPVRTAVTARGRDDLAATLTALAEGLEAPGIAGPVAAPRGAGTSRGEVWVFSGFGSQWPGMGAQLLEDEPAFAAAIDELEPLVQAEAGFSLRGSLLTPDADETVDQTQVKVFAMQVALAALWRSYGREPVAVIGHSMGEVAAAVATGSLTPAEGVRVISLRSRLLQSINVLGGGAMAVMEISAEELDELHDRFPDVQVAVFAAPQQSTVAGDADQVQALAEHVESLGRNAWILKVTGAGHSAAVDPILPDLVAGLAELRPAPPSVPVYTTVHDDPRQTPAFDAAYWRDNARQPVRFRHAVAAAADDGYTEFLEVAPHPVAAASVRQTAKMRGADVIVTPTLRRKTDETVTFRTHAALLAAREQAGDLTRLVPPGAQADLPLPAWQHERFWIDHRRTAAPEGHPLLGAHVELPEGGRHLWRADVGVERLPWMADHAVHGVPVLPGAAYAEMALSAAAEVLGGDPADLVLRGLELHQVLPLGEQADVTTSITVTAAGDARVEVHARHEGAAAGTPMVRHATAAVSRDPMPADGWPELPRDEGEPVDLYGAFRDAGHRYGPAFVGVGDARLHAGGIATAQVRLPETAAPDPRYRVHPALLDVCLQTLGVAAQAHLADRPMELYLPLGIGAMRVAADPHRGGRCVATLRALDEEANGLSGTLQLIADDGTVLLQADDVYLRRLSRDAIPAPLADKLFEAAWIQEPVGAPADTTPGRWLVLAENATEHAVPVEQLARELRAAGHRIDLGGHGSDHEIADAVADLAADPDRPPLGVALVAPTLAGDDVGSDAARELAERLVVSVARIARVVTDAEIAHPVRLWVLTRGGAAITDGEAGHPALAALRAAVRVLAFEHPTLQASVVDLDAQDEDTLTHAVAELRAGAADDEVAWRGALRHVRRLARVALDPPAADTPPPVRDGAYVITGGLGGLGLVVARWLAEGGASRLVLTGRSAPSPEATTAIDDLRALGADVAVVRGDVARRADVDALVAAATAGGMPLRGIVHAAGVLEDEVVARVTPGAVERVWAPKVVGGWNLHEATLDHDLDLWLVFSSAAALLGSPGQLAYATANAWLDALVSWRRAAGLPATTINWGAWSQVGGVAETSNALLESLSPEEGVEAMDAVLRSGRAATGVVRLDARRAVELLPGLAKLAFYADLLEREVPAEADDAGDWVGVQGLRAAEPAVARQLLADRLLERVATIMAYRPEQIDVHAPLTSLGADSLIAVRAKNAVEHDFEVGLPVRLLLQDASLADIEAYIAAELGLGDHERDLSPRVPVAAGQPRFVEPRDTTERWLAGVWEEVLDRRPIGVTEPLCPPADGTVADRVLARLRDRLGEEPDAAALLADGVTIEAQADLLRAKLEDNGGSPVRVLREGGDDDATAPLFLFHPAGGTTAVYQPLADLLPGDVTVIGFERIDHLSTIEEKAAFYLESIREMQPTGPYRLGGWSLGGCLAYDAARQLRAAGEEVDVVVMIDTILPDHSLVDDEQEAIRGRFERFVEYLETTYEVQLDLDVDALMELPEDDQITRFMEAVATSGLGMSAGVLEHQRTSYVDARIAERYHPQSYDGRVVLYRASDRGLTTTLDPRYARQEESLGWDLLCSALEVVRVTGDHTQIIDRPNVDIIAEHLGVVFDEAGELAQVAELKRHRPHDPAHRFRRGADHPAVSSEPRRDVAL</sequence>
<dbReference type="SUPFAM" id="SSF51735">
    <property type="entry name" value="NAD(P)-binding Rossmann-fold domains"/>
    <property type="match status" value="2"/>
</dbReference>
<dbReference type="CDD" id="cd00833">
    <property type="entry name" value="PKS"/>
    <property type="match status" value="1"/>
</dbReference>
<dbReference type="InterPro" id="IPR014043">
    <property type="entry name" value="Acyl_transferase_dom"/>
</dbReference>
<dbReference type="InterPro" id="IPR057326">
    <property type="entry name" value="KR_dom"/>
</dbReference>
<dbReference type="InterPro" id="IPR049900">
    <property type="entry name" value="PKS_mFAS_DH"/>
</dbReference>
<dbReference type="Pfam" id="PF14765">
    <property type="entry name" value="PS-DH"/>
    <property type="match status" value="1"/>
</dbReference>
<feature type="compositionally biased region" description="Basic and acidic residues" evidence="5">
    <location>
        <begin position="2245"/>
        <end position="2256"/>
    </location>
</feature>
<dbReference type="SUPFAM" id="SSF53901">
    <property type="entry name" value="Thiolase-like"/>
    <property type="match status" value="1"/>
</dbReference>
<dbReference type="SMART" id="SM00825">
    <property type="entry name" value="PKS_KS"/>
    <property type="match status" value="1"/>
</dbReference>
<feature type="domain" description="Carrier" evidence="6">
    <location>
        <begin position="7"/>
        <end position="84"/>
    </location>
</feature>
<evidence type="ECO:0000259" key="6">
    <source>
        <dbReference type="PROSITE" id="PS50075"/>
    </source>
</evidence>
<dbReference type="PROSITE" id="PS00606">
    <property type="entry name" value="KS3_1"/>
    <property type="match status" value="1"/>
</dbReference>
<dbReference type="InterPro" id="IPR001227">
    <property type="entry name" value="Ac_transferase_dom_sf"/>
</dbReference>
<organism evidence="9 10">
    <name type="scientific">Svornostia abyssi</name>
    <dbReference type="NCBI Taxonomy" id="2898438"/>
    <lineage>
        <taxon>Bacteria</taxon>
        <taxon>Bacillati</taxon>
        <taxon>Actinomycetota</taxon>
        <taxon>Thermoleophilia</taxon>
        <taxon>Solirubrobacterales</taxon>
        <taxon>Baekduiaceae</taxon>
        <taxon>Svornostia</taxon>
    </lineage>
</organism>
<dbReference type="SMART" id="SM00826">
    <property type="entry name" value="PKS_DH"/>
    <property type="match status" value="1"/>
</dbReference>
<dbReference type="Pfam" id="PF00975">
    <property type="entry name" value="Thioesterase"/>
    <property type="match status" value="1"/>
</dbReference>
<dbReference type="SMART" id="SM00824">
    <property type="entry name" value="PKS_TE"/>
    <property type="match status" value="1"/>
</dbReference>
<dbReference type="SMART" id="SM01294">
    <property type="entry name" value="PKS_PP_betabranch"/>
    <property type="match status" value="1"/>
</dbReference>
<dbReference type="InterPro" id="IPR042104">
    <property type="entry name" value="PKS_dehydratase_sf"/>
</dbReference>
<dbReference type="InterPro" id="IPR001031">
    <property type="entry name" value="Thioesterase"/>
</dbReference>
<dbReference type="SMART" id="SM00822">
    <property type="entry name" value="PKS_KR"/>
    <property type="match status" value="1"/>
</dbReference>
<evidence type="ECO:0000313" key="10">
    <source>
        <dbReference type="Proteomes" id="UP001058860"/>
    </source>
</evidence>
<dbReference type="PANTHER" id="PTHR43775:SF37">
    <property type="entry name" value="SI:DKEY-61P9.11"/>
    <property type="match status" value="1"/>
</dbReference>
<dbReference type="Pfam" id="PF00698">
    <property type="entry name" value="Acyl_transf_1"/>
    <property type="match status" value="1"/>
</dbReference>
<dbReference type="InterPro" id="IPR013968">
    <property type="entry name" value="PKS_KR"/>
</dbReference>
<proteinExistence type="predicted"/>
<dbReference type="InterPro" id="IPR050091">
    <property type="entry name" value="PKS_NRPS_Biosynth_Enz"/>
</dbReference>
<evidence type="ECO:0000259" key="8">
    <source>
        <dbReference type="PROSITE" id="PS52019"/>
    </source>
</evidence>
<dbReference type="EMBL" id="CP088295">
    <property type="protein sequence ID" value="UUY02734.1"/>
    <property type="molecule type" value="Genomic_DNA"/>
</dbReference>
<evidence type="ECO:0000256" key="4">
    <source>
        <dbReference type="PROSITE-ProRule" id="PRU01363"/>
    </source>
</evidence>
<dbReference type="SMART" id="SM00823">
    <property type="entry name" value="PKS_PP"/>
    <property type="match status" value="2"/>
</dbReference>
<evidence type="ECO:0000256" key="3">
    <source>
        <dbReference type="ARBA" id="ARBA00022679"/>
    </source>
</evidence>
<dbReference type="InterPro" id="IPR020802">
    <property type="entry name" value="TesA-like"/>
</dbReference>
<dbReference type="Pfam" id="PF00550">
    <property type="entry name" value="PP-binding"/>
    <property type="match status" value="2"/>
</dbReference>
<keyword evidence="1" id="KW-0596">Phosphopantetheine</keyword>
<dbReference type="Gene3D" id="3.40.50.720">
    <property type="entry name" value="NAD(P)-binding Rossmann-like Domain"/>
    <property type="match status" value="1"/>
</dbReference>
<dbReference type="Gene3D" id="1.10.1200.10">
    <property type="entry name" value="ACP-like"/>
    <property type="match status" value="3"/>
</dbReference>
<feature type="region of interest" description="N-terminal hotdog fold" evidence="4">
    <location>
        <begin position="999"/>
        <end position="1119"/>
    </location>
</feature>
<dbReference type="SUPFAM" id="SSF53474">
    <property type="entry name" value="alpha/beta-Hydrolases"/>
    <property type="match status" value="1"/>
</dbReference>
<dbReference type="InterPro" id="IPR009081">
    <property type="entry name" value="PP-bd_ACP"/>
</dbReference>
<dbReference type="CDD" id="cd08955">
    <property type="entry name" value="KR_2_FAS_SDR_x"/>
    <property type="match status" value="1"/>
</dbReference>
<dbReference type="SUPFAM" id="SSF55048">
    <property type="entry name" value="Probable ACP-binding domain of malonyl-CoA ACP transacylase"/>
    <property type="match status" value="1"/>
</dbReference>
<gene>
    <name evidence="9" type="ORF">LRS13_18900</name>
</gene>